<comment type="caution">
    <text evidence="1">The sequence shown here is derived from an EMBL/GenBank/DDBJ whole genome shotgun (WGS) entry which is preliminary data.</text>
</comment>
<evidence type="ECO:0000313" key="2">
    <source>
        <dbReference type="Proteomes" id="UP000620124"/>
    </source>
</evidence>
<organism evidence="1 2">
    <name type="scientific">Mycena venus</name>
    <dbReference type="NCBI Taxonomy" id="2733690"/>
    <lineage>
        <taxon>Eukaryota</taxon>
        <taxon>Fungi</taxon>
        <taxon>Dikarya</taxon>
        <taxon>Basidiomycota</taxon>
        <taxon>Agaricomycotina</taxon>
        <taxon>Agaricomycetes</taxon>
        <taxon>Agaricomycetidae</taxon>
        <taxon>Agaricales</taxon>
        <taxon>Marasmiineae</taxon>
        <taxon>Mycenaceae</taxon>
        <taxon>Mycena</taxon>
    </lineage>
</organism>
<keyword evidence="1" id="KW-0378">Hydrolase</keyword>
<keyword evidence="2" id="KW-1185">Reference proteome</keyword>
<dbReference type="Proteomes" id="UP000620124">
    <property type="component" value="Unassembled WGS sequence"/>
</dbReference>
<dbReference type="EMBL" id="JACAZI010000005">
    <property type="protein sequence ID" value="KAF7360387.1"/>
    <property type="molecule type" value="Genomic_DNA"/>
</dbReference>
<sequence length="332" mass="37400">MLLSEDIILPSVLEDGPLKLCAKRYSPAHVPERKQRVALIFLPNIGAHCETWQTSIERLFQIQHVCKRRTKVVVSEAWALEYPDHGRAVILNEHALVAPNAKPDAHWFARAISRFMNSGLVNVDAIISVGYSDSTSVIISATKGMDLKNLPMLILVEPLLITPDAQARFRQGGPNSPLQTTIKRQCYIWPSREDARHWMSRQSPWKDWEPQVLAHFVEFALRDLPTATYPDTSNGVTPCWTQQKEVISYALDSTDRITELCGVLPVHCIFGAKNDFAAESQQALIDLRCGRRMASITRIPGAGHLVVQEQPFKLAERIFAILNPEDYNVCKL</sequence>
<gene>
    <name evidence="1" type="ORF">MVEN_00768500</name>
</gene>
<dbReference type="GO" id="GO:0016787">
    <property type="term" value="F:hydrolase activity"/>
    <property type="evidence" value="ECO:0007669"/>
    <property type="project" value="UniProtKB-KW"/>
</dbReference>
<protein>
    <submittedName>
        <fullName evidence="1">Alpha/beta-hydrolase</fullName>
    </submittedName>
</protein>
<dbReference type="SUPFAM" id="SSF53474">
    <property type="entry name" value="alpha/beta-Hydrolases"/>
    <property type="match status" value="1"/>
</dbReference>
<dbReference type="OrthoDB" id="94039at2759"/>
<dbReference type="InterPro" id="IPR029058">
    <property type="entry name" value="AB_hydrolase_fold"/>
</dbReference>
<dbReference type="AlphaFoldDB" id="A0A8H7D5T5"/>
<dbReference type="Gene3D" id="3.40.50.1820">
    <property type="entry name" value="alpha/beta hydrolase"/>
    <property type="match status" value="1"/>
</dbReference>
<accession>A0A8H7D5T5</accession>
<evidence type="ECO:0000313" key="1">
    <source>
        <dbReference type="EMBL" id="KAF7360387.1"/>
    </source>
</evidence>
<proteinExistence type="predicted"/>
<name>A0A8H7D5T5_9AGAR</name>
<reference evidence="1" key="1">
    <citation type="submission" date="2020-05" db="EMBL/GenBank/DDBJ databases">
        <title>Mycena genomes resolve the evolution of fungal bioluminescence.</title>
        <authorList>
            <person name="Tsai I.J."/>
        </authorList>
    </citation>
    <scope>NUCLEOTIDE SEQUENCE</scope>
    <source>
        <strain evidence="1">CCC161011</strain>
    </source>
</reference>